<evidence type="ECO:0000256" key="10">
    <source>
        <dbReference type="ARBA" id="ARBA00022984"/>
    </source>
</evidence>
<comment type="subcellular location">
    <subcellularLocation>
        <location evidence="1 14">Cytoplasm</location>
    </subcellularLocation>
</comment>
<dbReference type="GO" id="GO:0005524">
    <property type="term" value="F:ATP binding"/>
    <property type="evidence" value="ECO:0007669"/>
    <property type="project" value="UniProtKB-UniRule"/>
</dbReference>
<dbReference type="InterPro" id="IPR004101">
    <property type="entry name" value="Mur_ligase_C"/>
</dbReference>
<dbReference type="InterPro" id="IPR000713">
    <property type="entry name" value="Mur_ligase_N"/>
</dbReference>
<dbReference type="SUPFAM" id="SSF51984">
    <property type="entry name" value="MurCD N-terminal domain"/>
    <property type="match status" value="1"/>
</dbReference>
<evidence type="ECO:0000256" key="7">
    <source>
        <dbReference type="ARBA" id="ARBA00022741"/>
    </source>
</evidence>
<dbReference type="PATRIC" id="fig|87541.4.peg.1477"/>
<reference evidence="18 19" key="1">
    <citation type="submission" date="2016-01" db="EMBL/GenBank/DDBJ databases">
        <authorList>
            <person name="Oliw E.H."/>
        </authorList>
    </citation>
    <scope>NUCLEOTIDE SEQUENCE [LARGE SCALE GENOMIC DNA]</scope>
    <source>
        <strain evidence="18 19">KA00635</strain>
    </source>
</reference>
<keyword evidence="10 14" id="KW-0573">Peptidoglycan synthesis</keyword>
<keyword evidence="9 14" id="KW-0133">Cell shape</keyword>
<dbReference type="AlphaFoldDB" id="A0A133XTA7"/>
<evidence type="ECO:0000256" key="8">
    <source>
        <dbReference type="ARBA" id="ARBA00022840"/>
    </source>
</evidence>
<dbReference type="InterPro" id="IPR005758">
    <property type="entry name" value="UDP-N-AcMur_Ala_ligase_MurC"/>
</dbReference>
<dbReference type="Pfam" id="PF01225">
    <property type="entry name" value="Mur_ligase"/>
    <property type="match status" value="1"/>
</dbReference>
<accession>A0A133XTA7</accession>
<dbReference type="GO" id="GO:0009252">
    <property type="term" value="P:peptidoglycan biosynthetic process"/>
    <property type="evidence" value="ECO:0007669"/>
    <property type="project" value="UniProtKB-UniRule"/>
</dbReference>
<evidence type="ECO:0000256" key="12">
    <source>
        <dbReference type="ARBA" id="ARBA00023316"/>
    </source>
</evidence>
<keyword evidence="4 14" id="KW-0963">Cytoplasm</keyword>
<keyword evidence="6 14" id="KW-0132">Cell division</keyword>
<name>A0A133XTA7_9LACT</name>
<dbReference type="STRING" id="87541.AWM71_05205"/>
<evidence type="ECO:0000256" key="1">
    <source>
        <dbReference type="ARBA" id="ARBA00004496"/>
    </source>
</evidence>
<keyword evidence="11 14" id="KW-0131">Cell cycle</keyword>
<evidence type="ECO:0000256" key="14">
    <source>
        <dbReference type="HAMAP-Rule" id="MF_00046"/>
    </source>
</evidence>
<dbReference type="HAMAP" id="MF_00046">
    <property type="entry name" value="MurC"/>
    <property type="match status" value="1"/>
</dbReference>
<keyword evidence="12 14" id="KW-0961">Cell wall biogenesis/degradation</keyword>
<evidence type="ECO:0000256" key="6">
    <source>
        <dbReference type="ARBA" id="ARBA00022618"/>
    </source>
</evidence>
<evidence type="ECO:0000313" key="18">
    <source>
        <dbReference type="EMBL" id="KXB34177.1"/>
    </source>
</evidence>
<dbReference type="InterPro" id="IPR036565">
    <property type="entry name" value="Mur-like_cat_sf"/>
</dbReference>
<dbReference type="Pfam" id="PF02875">
    <property type="entry name" value="Mur_ligase_C"/>
    <property type="match status" value="1"/>
</dbReference>
<dbReference type="InterPro" id="IPR013221">
    <property type="entry name" value="Mur_ligase_cen"/>
</dbReference>
<gene>
    <name evidence="14" type="primary">murC</name>
    <name evidence="18" type="ORF">HMPREF3187_01490</name>
</gene>
<dbReference type="UniPathway" id="UPA00219"/>
<comment type="caution">
    <text evidence="18">The sequence shown here is derived from an EMBL/GenBank/DDBJ whole genome shotgun (WGS) entry which is preliminary data.</text>
</comment>
<dbReference type="SUPFAM" id="SSF53623">
    <property type="entry name" value="MurD-like peptide ligases, catalytic domain"/>
    <property type="match status" value="1"/>
</dbReference>
<evidence type="ECO:0000256" key="11">
    <source>
        <dbReference type="ARBA" id="ARBA00023306"/>
    </source>
</evidence>
<feature type="domain" description="Mur ligase C-terminal" evidence="16">
    <location>
        <begin position="308"/>
        <end position="407"/>
    </location>
</feature>
<feature type="binding site" evidence="14">
    <location>
        <begin position="117"/>
        <end position="123"/>
    </location>
    <ligand>
        <name>ATP</name>
        <dbReference type="ChEBI" id="CHEBI:30616"/>
    </ligand>
</feature>
<feature type="domain" description="Mur ligase central" evidence="17">
    <location>
        <begin position="115"/>
        <end position="283"/>
    </location>
</feature>
<dbReference type="Proteomes" id="UP000070422">
    <property type="component" value="Unassembled WGS sequence"/>
</dbReference>
<evidence type="ECO:0000256" key="2">
    <source>
        <dbReference type="ARBA" id="ARBA00004752"/>
    </source>
</evidence>
<evidence type="ECO:0000256" key="4">
    <source>
        <dbReference type="ARBA" id="ARBA00022490"/>
    </source>
</evidence>
<dbReference type="NCBIfam" id="TIGR01082">
    <property type="entry name" value="murC"/>
    <property type="match status" value="1"/>
</dbReference>
<evidence type="ECO:0000259" key="15">
    <source>
        <dbReference type="Pfam" id="PF01225"/>
    </source>
</evidence>
<dbReference type="GO" id="GO:0051301">
    <property type="term" value="P:cell division"/>
    <property type="evidence" value="ECO:0007669"/>
    <property type="project" value="UniProtKB-KW"/>
</dbReference>
<dbReference type="InterPro" id="IPR036615">
    <property type="entry name" value="Mur_ligase_C_dom_sf"/>
</dbReference>
<evidence type="ECO:0000259" key="16">
    <source>
        <dbReference type="Pfam" id="PF02875"/>
    </source>
</evidence>
<evidence type="ECO:0000313" key="19">
    <source>
        <dbReference type="Proteomes" id="UP000070422"/>
    </source>
</evidence>
<dbReference type="PANTHER" id="PTHR43445:SF3">
    <property type="entry name" value="UDP-N-ACETYLMURAMATE--L-ALANINE LIGASE"/>
    <property type="match status" value="1"/>
</dbReference>
<evidence type="ECO:0000256" key="9">
    <source>
        <dbReference type="ARBA" id="ARBA00022960"/>
    </source>
</evidence>
<dbReference type="PANTHER" id="PTHR43445">
    <property type="entry name" value="UDP-N-ACETYLMURAMATE--L-ALANINE LIGASE-RELATED"/>
    <property type="match status" value="1"/>
</dbReference>
<keyword evidence="5 14" id="KW-0436">Ligase</keyword>
<dbReference type="EC" id="6.3.2.8" evidence="3 14"/>
<evidence type="ECO:0000256" key="13">
    <source>
        <dbReference type="ARBA" id="ARBA00047833"/>
    </source>
</evidence>
<evidence type="ECO:0000259" key="17">
    <source>
        <dbReference type="Pfam" id="PF08245"/>
    </source>
</evidence>
<comment type="function">
    <text evidence="14">Cell wall formation.</text>
</comment>
<dbReference type="GO" id="GO:0071555">
    <property type="term" value="P:cell wall organization"/>
    <property type="evidence" value="ECO:0007669"/>
    <property type="project" value="UniProtKB-KW"/>
</dbReference>
<comment type="similarity">
    <text evidence="14">Belongs to the MurCDEF family.</text>
</comment>
<keyword evidence="7 14" id="KW-0547">Nucleotide-binding</keyword>
<dbReference type="Pfam" id="PF08245">
    <property type="entry name" value="Mur_ligase_M"/>
    <property type="match status" value="1"/>
</dbReference>
<protein>
    <recommendedName>
        <fullName evidence="3 14">UDP-N-acetylmuramate--L-alanine ligase</fullName>
        <ecNumber evidence="3 14">6.3.2.8</ecNumber>
    </recommendedName>
    <alternativeName>
        <fullName evidence="14">UDP-N-acetylmuramoyl-L-alanine synthetase</fullName>
    </alternativeName>
</protein>
<organism evidence="18 19">
    <name type="scientific">Aerococcus christensenii</name>
    <dbReference type="NCBI Taxonomy" id="87541"/>
    <lineage>
        <taxon>Bacteria</taxon>
        <taxon>Bacillati</taxon>
        <taxon>Bacillota</taxon>
        <taxon>Bacilli</taxon>
        <taxon>Lactobacillales</taxon>
        <taxon>Aerococcaceae</taxon>
        <taxon>Aerococcus</taxon>
    </lineage>
</organism>
<sequence>MEKVNKMNKDVIYHFTGIKGTGMSALALVLAGSGYQVQGSDVEEKFFTQEGLEKANIKILPFNPDNIQPGMHIICGNAFKDDHPEIVRAKALNLPITRYHYFLGEWIKKFTSVAITGCHGKTSTTGLVSHVLSSVEKTAYLIGDGTGKGLEDARYFVLEADEYREHFLAYHPDYAIFTNIDFDHPDFYHSLEEVYQSNLAFAKQVKKKVIAYGGDKNLQRFKGIVDILYYGMEDDSYDIVAKNINRTTEGSQFDVYVHGEKYGRFFVHTFGQHNILNALAVIGFCCLEDMDPEVVQAAFETFKGVKRRFNERPLGDNVIVDDYAHHPSEIKATIDAARQQYPTRPVIAVFQPHTYSRTKALHDEFAQALDLADEVYVCDIFASARETDHHEVSAYDIIQKIQKPCYHLDLENVQPLLKYQKAVLLFMGAGDVPKYAKAYEEAYRTQHGE</sequence>
<evidence type="ECO:0000256" key="5">
    <source>
        <dbReference type="ARBA" id="ARBA00022598"/>
    </source>
</evidence>
<dbReference type="Gene3D" id="3.40.50.720">
    <property type="entry name" value="NAD(P)-binding Rossmann-like Domain"/>
    <property type="match status" value="1"/>
</dbReference>
<dbReference type="EMBL" id="LSCQ01000083">
    <property type="protein sequence ID" value="KXB34177.1"/>
    <property type="molecule type" value="Genomic_DNA"/>
</dbReference>
<evidence type="ECO:0000256" key="3">
    <source>
        <dbReference type="ARBA" id="ARBA00012211"/>
    </source>
</evidence>
<comment type="pathway">
    <text evidence="2 14">Cell wall biogenesis; peptidoglycan biosynthesis.</text>
</comment>
<dbReference type="GO" id="GO:0005737">
    <property type="term" value="C:cytoplasm"/>
    <property type="evidence" value="ECO:0007669"/>
    <property type="project" value="UniProtKB-SubCell"/>
</dbReference>
<proteinExistence type="inferred from homology"/>
<dbReference type="Gene3D" id="3.90.190.20">
    <property type="entry name" value="Mur ligase, C-terminal domain"/>
    <property type="match status" value="1"/>
</dbReference>
<dbReference type="GO" id="GO:0008763">
    <property type="term" value="F:UDP-N-acetylmuramate-L-alanine ligase activity"/>
    <property type="evidence" value="ECO:0007669"/>
    <property type="project" value="UniProtKB-UniRule"/>
</dbReference>
<feature type="domain" description="Mur ligase N-terminal catalytic" evidence="15">
    <location>
        <begin position="13"/>
        <end position="110"/>
    </location>
</feature>
<dbReference type="SUPFAM" id="SSF53244">
    <property type="entry name" value="MurD-like peptide ligases, peptide-binding domain"/>
    <property type="match status" value="1"/>
</dbReference>
<dbReference type="Gene3D" id="3.40.1190.10">
    <property type="entry name" value="Mur-like, catalytic domain"/>
    <property type="match status" value="1"/>
</dbReference>
<comment type="catalytic activity">
    <reaction evidence="13 14">
        <text>UDP-N-acetyl-alpha-D-muramate + L-alanine + ATP = UDP-N-acetyl-alpha-D-muramoyl-L-alanine + ADP + phosphate + H(+)</text>
        <dbReference type="Rhea" id="RHEA:23372"/>
        <dbReference type="ChEBI" id="CHEBI:15378"/>
        <dbReference type="ChEBI" id="CHEBI:30616"/>
        <dbReference type="ChEBI" id="CHEBI:43474"/>
        <dbReference type="ChEBI" id="CHEBI:57972"/>
        <dbReference type="ChEBI" id="CHEBI:70757"/>
        <dbReference type="ChEBI" id="CHEBI:83898"/>
        <dbReference type="ChEBI" id="CHEBI:456216"/>
        <dbReference type="EC" id="6.3.2.8"/>
    </reaction>
</comment>
<dbReference type="GO" id="GO:0008360">
    <property type="term" value="P:regulation of cell shape"/>
    <property type="evidence" value="ECO:0007669"/>
    <property type="project" value="UniProtKB-KW"/>
</dbReference>
<keyword evidence="8 14" id="KW-0067">ATP-binding</keyword>
<dbReference type="InterPro" id="IPR050061">
    <property type="entry name" value="MurCDEF_pg_biosynth"/>
</dbReference>